<feature type="coiled-coil region" evidence="7">
    <location>
        <begin position="263"/>
        <end position="297"/>
    </location>
</feature>
<dbReference type="PANTHER" id="PTHR43804">
    <property type="entry name" value="LD18447P"/>
    <property type="match status" value="1"/>
</dbReference>
<keyword evidence="7" id="KW-0175">Coiled coil</keyword>
<dbReference type="InterPro" id="IPR050057">
    <property type="entry name" value="Prokaryotic/Mito_RF"/>
</dbReference>
<dbReference type="InterPro" id="IPR005139">
    <property type="entry name" value="PCRF"/>
</dbReference>
<dbReference type="SMART" id="SM00937">
    <property type="entry name" value="PCRF"/>
    <property type="match status" value="1"/>
</dbReference>
<dbReference type="FunFam" id="3.30.70.1660:FF:000002">
    <property type="entry name" value="Peptide chain release factor 1"/>
    <property type="match status" value="1"/>
</dbReference>
<dbReference type="NCBIfam" id="TIGR00019">
    <property type="entry name" value="prfA"/>
    <property type="match status" value="1"/>
</dbReference>
<evidence type="ECO:0000256" key="7">
    <source>
        <dbReference type="SAM" id="Coils"/>
    </source>
</evidence>
<dbReference type="InterPro" id="IPR004373">
    <property type="entry name" value="RF-1"/>
</dbReference>
<evidence type="ECO:0000256" key="6">
    <source>
        <dbReference type="NCBIfam" id="TIGR00019"/>
    </source>
</evidence>
<dbReference type="GO" id="GO:0016149">
    <property type="term" value="F:translation release factor activity, codon specific"/>
    <property type="evidence" value="ECO:0007669"/>
    <property type="project" value="UniProtKB-UniRule"/>
</dbReference>
<dbReference type="InterPro" id="IPR045853">
    <property type="entry name" value="Pep_chain_release_fac_I_sf"/>
</dbReference>
<dbReference type="FunFam" id="3.30.160.20:FF:000004">
    <property type="entry name" value="Peptide chain release factor 1"/>
    <property type="match status" value="1"/>
</dbReference>
<dbReference type="Gene3D" id="6.10.140.1950">
    <property type="match status" value="1"/>
</dbReference>
<dbReference type="PANTHER" id="PTHR43804:SF7">
    <property type="entry name" value="LD18447P"/>
    <property type="match status" value="1"/>
</dbReference>
<dbReference type="HAMAP" id="MF_00093">
    <property type="entry name" value="Rel_fac_1"/>
    <property type="match status" value="1"/>
</dbReference>
<dbReference type="NCBIfam" id="NF001859">
    <property type="entry name" value="PRK00591.1"/>
    <property type="match status" value="1"/>
</dbReference>
<dbReference type="EMBL" id="MGES01000047">
    <property type="protein sequence ID" value="OGL88431.1"/>
    <property type="molecule type" value="Genomic_DNA"/>
</dbReference>
<evidence type="ECO:0000256" key="4">
    <source>
        <dbReference type="ARBA" id="ARBA00022917"/>
    </source>
</evidence>
<dbReference type="STRING" id="1802410.A3H75_01480"/>
<keyword evidence="5" id="KW-0963">Cytoplasm</keyword>
<dbReference type="Pfam" id="PF03462">
    <property type="entry name" value="PCRF"/>
    <property type="match status" value="1"/>
</dbReference>
<reference evidence="9 10" key="1">
    <citation type="journal article" date="2016" name="Nat. Commun.">
        <title>Thousands of microbial genomes shed light on interconnected biogeochemical processes in an aquifer system.</title>
        <authorList>
            <person name="Anantharaman K."/>
            <person name="Brown C.T."/>
            <person name="Hug L.A."/>
            <person name="Sharon I."/>
            <person name="Castelle C.J."/>
            <person name="Probst A.J."/>
            <person name="Thomas B.C."/>
            <person name="Singh A."/>
            <person name="Wilkins M.J."/>
            <person name="Karaoz U."/>
            <person name="Brodie E.L."/>
            <person name="Williams K.H."/>
            <person name="Hubbard S.S."/>
            <person name="Banfield J.F."/>
        </authorList>
    </citation>
    <scope>NUCLEOTIDE SEQUENCE [LARGE SCALE GENOMIC DNA]</scope>
</reference>
<evidence type="ECO:0000313" key="9">
    <source>
        <dbReference type="EMBL" id="OGL88431.1"/>
    </source>
</evidence>
<dbReference type="SUPFAM" id="SSF75620">
    <property type="entry name" value="Release factor"/>
    <property type="match status" value="1"/>
</dbReference>
<organism evidence="9 10">
    <name type="scientific">Candidatus Uhrbacteria bacterium RIFCSPLOWO2_02_FULL_51_9</name>
    <dbReference type="NCBI Taxonomy" id="1802410"/>
    <lineage>
        <taxon>Bacteria</taxon>
        <taxon>Candidatus Uhriibacteriota</taxon>
    </lineage>
</organism>
<dbReference type="Gene3D" id="3.30.70.1660">
    <property type="match status" value="2"/>
</dbReference>
<dbReference type="AlphaFoldDB" id="A0A1F7VDB4"/>
<comment type="caution">
    <text evidence="9">The sequence shown here is derived from an EMBL/GenBank/DDBJ whole genome shotgun (WGS) entry which is preliminary data.</text>
</comment>
<evidence type="ECO:0000313" key="10">
    <source>
        <dbReference type="Proteomes" id="UP000176678"/>
    </source>
</evidence>
<dbReference type="GO" id="GO:0005737">
    <property type="term" value="C:cytoplasm"/>
    <property type="evidence" value="ECO:0007669"/>
    <property type="project" value="UniProtKB-SubCell"/>
</dbReference>
<dbReference type="PROSITE" id="PS00745">
    <property type="entry name" value="RF_PROK_I"/>
    <property type="match status" value="1"/>
</dbReference>
<keyword evidence="4 5" id="KW-0648">Protein biosynthesis</keyword>
<evidence type="ECO:0000256" key="1">
    <source>
        <dbReference type="ARBA" id="ARBA00002986"/>
    </source>
</evidence>
<feature type="domain" description="Prokaryotic-type class I peptide chain release factors" evidence="8">
    <location>
        <begin position="227"/>
        <end position="243"/>
    </location>
</feature>
<dbReference type="Proteomes" id="UP000176678">
    <property type="component" value="Unassembled WGS sequence"/>
</dbReference>
<comment type="subcellular location">
    <subcellularLocation>
        <location evidence="5">Cytoplasm</location>
    </subcellularLocation>
</comment>
<comment type="function">
    <text evidence="1 5">Peptide chain release factor 1 directs the termination of translation in response to the peptide chain termination codons UAG and UAA.</text>
</comment>
<evidence type="ECO:0000256" key="5">
    <source>
        <dbReference type="HAMAP-Rule" id="MF_00093"/>
    </source>
</evidence>
<keyword evidence="3 5" id="KW-0488">Methylation</keyword>
<proteinExistence type="inferred from homology"/>
<accession>A0A1F7VDB4</accession>
<comment type="similarity">
    <text evidence="2 5">Belongs to the prokaryotic/mitochondrial release factor family.</text>
</comment>
<dbReference type="InterPro" id="IPR000352">
    <property type="entry name" value="Pep_chain_release_fac_I"/>
</dbReference>
<name>A0A1F7VDB4_9BACT</name>
<sequence>MIAMNPTYQKMKERLGVLERELGQAGNEPEKLKKLSREYSDLKKTADLADELERIAAQMKETELLAGTETDQAMKDLADFELQTLRQKQTTLIADLEERMSPKDPRDSHDVILEIRAGTGGDESGMFAADLFRMYSRFAERKGWKVTVLEENRTEVGGYKEIIASVTGEHVYGALKYEQGVHRVQRVPETEKQGRIHTSTATVVVMPKTEEQDLRIDPNDLRIDIYRSGGKGGQNVNKVATAVRVTHIPSGLVASCQNERYQHQNREQAMEILRARLAEQEEEKRRAMATKERKSQIGTGERSEKIRTYNFPQDRITDHRIKETWHNIPTILDGALDDLIGALKKADAETKTT</sequence>
<dbReference type="Pfam" id="PF00472">
    <property type="entry name" value="RF-1"/>
    <property type="match status" value="1"/>
</dbReference>
<evidence type="ECO:0000256" key="3">
    <source>
        <dbReference type="ARBA" id="ARBA00022481"/>
    </source>
</evidence>
<comment type="PTM">
    <text evidence="5">Methylated by PrmC. Methylation increases the termination efficiency of RF1.</text>
</comment>
<dbReference type="Gene3D" id="3.30.160.20">
    <property type="match status" value="1"/>
</dbReference>
<evidence type="ECO:0000259" key="8">
    <source>
        <dbReference type="PROSITE" id="PS00745"/>
    </source>
</evidence>
<feature type="modified residue" description="N5-methylglutamine" evidence="5">
    <location>
        <position position="234"/>
    </location>
</feature>
<protein>
    <recommendedName>
        <fullName evidence="5 6">Peptide chain release factor 1</fullName>
        <shortName evidence="5">RF-1</shortName>
    </recommendedName>
</protein>
<gene>
    <name evidence="5" type="primary">prfA</name>
    <name evidence="9" type="ORF">A3H75_01480</name>
</gene>
<feature type="coiled-coil region" evidence="7">
    <location>
        <begin position="8"/>
        <end position="62"/>
    </location>
</feature>
<evidence type="ECO:0000256" key="2">
    <source>
        <dbReference type="ARBA" id="ARBA00010835"/>
    </source>
</evidence>